<sequence>MFNFYASHQHLKSAALLHHLRFRAGHLCGGNGAEGDAVALLAVWAREAVTAHAAADVTIGAKIHLGVDAISGRDLGVCGAVGDELPRGASQFHGCIG</sequence>
<dbReference type="AlphaFoldDB" id="A0A644YKL6"/>
<evidence type="ECO:0000313" key="1">
    <source>
        <dbReference type="EMBL" id="MPM28847.1"/>
    </source>
</evidence>
<organism evidence="1">
    <name type="scientific">bioreactor metagenome</name>
    <dbReference type="NCBI Taxonomy" id="1076179"/>
    <lineage>
        <taxon>unclassified sequences</taxon>
        <taxon>metagenomes</taxon>
        <taxon>ecological metagenomes</taxon>
    </lineage>
</organism>
<gene>
    <name evidence="1" type="ORF">SDC9_75378</name>
</gene>
<dbReference type="EMBL" id="VSSQ01005361">
    <property type="protein sequence ID" value="MPM28847.1"/>
    <property type="molecule type" value="Genomic_DNA"/>
</dbReference>
<reference evidence="1" key="1">
    <citation type="submission" date="2019-08" db="EMBL/GenBank/DDBJ databases">
        <authorList>
            <person name="Kucharzyk K."/>
            <person name="Murdoch R.W."/>
            <person name="Higgins S."/>
            <person name="Loffler F."/>
        </authorList>
    </citation>
    <scope>NUCLEOTIDE SEQUENCE</scope>
</reference>
<comment type="caution">
    <text evidence="1">The sequence shown here is derived from an EMBL/GenBank/DDBJ whole genome shotgun (WGS) entry which is preliminary data.</text>
</comment>
<accession>A0A644YKL6</accession>
<protein>
    <submittedName>
        <fullName evidence="1">Uncharacterized protein</fullName>
    </submittedName>
</protein>
<name>A0A644YKL6_9ZZZZ</name>
<proteinExistence type="predicted"/>